<keyword evidence="4 5" id="KW-0472">Membrane</keyword>
<organism evidence="6 7">
    <name type="scientific">Sphingorhabdus contaminans</name>
    <dbReference type="NCBI Taxonomy" id="1343899"/>
    <lineage>
        <taxon>Bacteria</taxon>
        <taxon>Pseudomonadati</taxon>
        <taxon>Pseudomonadota</taxon>
        <taxon>Alphaproteobacteria</taxon>
        <taxon>Sphingomonadales</taxon>
        <taxon>Sphingomonadaceae</taxon>
        <taxon>Sphingorhabdus</taxon>
    </lineage>
</organism>
<evidence type="ECO:0000313" key="6">
    <source>
        <dbReference type="EMBL" id="TSB04656.1"/>
    </source>
</evidence>
<name>A0A553WIZ9_9SPHN</name>
<keyword evidence="3 5" id="KW-1133">Transmembrane helix</keyword>
<keyword evidence="7" id="KW-1185">Reference proteome</keyword>
<evidence type="ECO:0000256" key="4">
    <source>
        <dbReference type="ARBA" id="ARBA00023136"/>
    </source>
</evidence>
<evidence type="ECO:0000313" key="7">
    <source>
        <dbReference type="Proteomes" id="UP000320160"/>
    </source>
</evidence>
<evidence type="ECO:0000256" key="2">
    <source>
        <dbReference type="ARBA" id="ARBA00022692"/>
    </source>
</evidence>
<evidence type="ECO:0000256" key="3">
    <source>
        <dbReference type="ARBA" id="ARBA00022989"/>
    </source>
</evidence>
<dbReference type="OrthoDB" id="5516290at2"/>
<dbReference type="InterPro" id="IPR023352">
    <property type="entry name" value="MAPEG-like_dom_sf"/>
</dbReference>
<reference evidence="6 7" key="1">
    <citation type="submission" date="2019-07" db="EMBL/GenBank/DDBJ databases">
        <authorList>
            <person name="Park M."/>
        </authorList>
    </citation>
    <scope>NUCLEOTIDE SEQUENCE [LARGE SCALE GENOMIC DNA]</scope>
    <source>
        <strain evidence="6 7">KCTC32445</strain>
    </source>
</reference>
<keyword evidence="2 5" id="KW-0812">Transmembrane</keyword>
<dbReference type="Pfam" id="PF01124">
    <property type="entry name" value="MAPEG"/>
    <property type="match status" value="1"/>
</dbReference>
<evidence type="ECO:0000256" key="5">
    <source>
        <dbReference type="SAM" id="Phobius"/>
    </source>
</evidence>
<dbReference type="GO" id="GO:0016020">
    <property type="term" value="C:membrane"/>
    <property type="evidence" value="ECO:0007669"/>
    <property type="project" value="UniProtKB-SubCell"/>
</dbReference>
<dbReference type="AlphaFoldDB" id="A0A553WIZ9"/>
<protein>
    <submittedName>
        <fullName evidence="6">MAPEG family protein</fullName>
    </submittedName>
</protein>
<evidence type="ECO:0000256" key="1">
    <source>
        <dbReference type="ARBA" id="ARBA00004370"/>
    </source>
</evidence>
<accession>A0A553WIZ9</accession>
<comment type="caution">
    <text evidence="6">The sequence shown here is derived from an EMBL/GenBank/DDBJ whole genome shotgun (WGS) entry which is preliminary data.</text>
</comment>
<feature type="transmembrane region" description="Helical" evidence="5">
    <location>
        <begin position="119"/>
        <end position="138"/>
    </location>
</feature>
<dbReference type="Gene3D" id="1.20.120.550">
    <property type="entry name" value="Membrane associated eicosanoid/glutathione metabolism-like domain"/>
    <property type="match status" value="1"/>
</dbReference>
<dbReference type="SUPFAM" id="SSF161084">
    <property type="entry name" value="MAPEG domain-like"/>
    <property type="match status" value="1"/>
</dbReference>
<dbReference type="EMBL" id="VKKU01000001">
    <property type="protein sequence ID" value="TSB04656.1"/>
    <property type="molecule type" value="Genomic_DNA"/>
</dbReference>
<dbReference type="Proteomes" id="UP000320160">
    <property type="component" value="Unassembled WGS sequence"/>
</dbReference>
<feature type="transmembrane region" description="Helical" evidence="5">
    <location>
        <begin position="73"/>
        <end position="99"/>
    </location>
</feature>
<gene>
    <name evidence="6" type="ORF">FOM92_04370</name>
</gene>
<comment type="subcellular location">
    <subcellularLocation>
        <location evidence="1">Membrane</location>
    </subcellularLocation>
</comment>
<proteinExistence type="predicted"/>
<dbReference type="InterPro" id="IPR001129">
    <property type="entry name" value="Membr-assoc_MAPEG"/>
</dbReference>
<sequence length="141" mass="15591">MGMSILTPAAVLVLWSLIMLFWLAYARFSAAAKLGNKEPVAPGLRGQDIDPKLPPSAAWKSHNYSHLMEQPTIFYPTVFILFLTGTATPITVIAAWAYVILRIIHSIYQSTVNKVMVRFAIFLTSTLCLLFLAVHAVLATL</sequence>